<gene>
    <name evidence="3" type="primary">EMB2654</name>
    <name evidence="3" type="ORF">SPIL2461_LOCUS19179</name>
</gene>
<dbReference type="InterPro" id="IPR002885">
    <property type="entry name" value="PPR_rpt"/>
</dbReference>
<feature type="repeat" description="PPR" evidence="2">
    <location>
        <begin position="100"/>
        <end position="134"/>
    </location>
</feature>
<keyword evidence="1" id="KW-0677">Repeat</keyword>
<evidence type="ECO:0000256" key="1">
    <source>
        <dbReference type="ARBA" id="ARBA00022737"/>
    </source>
</evidence>
<dbReference type="PROSITE" id="PS51375">
    <property type="entry name" value="PPR"/>
    <property type="match status" value="4"/>
</dbReference>
<reference evidence="3" key="1">
    <citation type="submission" date="2021-02" db="EMBL/GenBank/DDBJ databases">
        <authorList>
            <person name="Dougan E. K."/>
            <person name="Rhodes N."/>
            <person name="Thang M."/>
            <person name="Chan C."/>
        </authorList>
    </citation>
    <scope>NUCLEOTIDE SEQUENCE</scope>
</reference>
<dbReference type="NCBIfam" id="TIGR00756">
    <property type="entry name" value="PPR"/>
    <property type="match status" value="2"/>
</dbReference>
<evidence type="ECO:0000313" key="3">
    <source>
        <dbReference type="EMBL" id="CAE7685866.1"/>
    </source>
</evidence>
<feature type="repeat" description="PPR" evidence="2">
    <location>
        <begin position="343"/>
        <end position="373"/>
    </location>
</feature>
<accession>A0A812WHW6</accession>
<proteinExistence type="predicted"/>
<sequence>MQLLHGSLHAIPCLCSHQCLPEQQTWSREFSKQRVALLTKLGRGTRWEEALALVADHALHGPHLDVFACGASIRACELSAQWEVALALLSLGTRSRVVLNDVAYNTAINVCDKAKKWSQARRIVQDMEDHQVQTDVITWSALVSAYAKGQKWEAALEVLHMLPSIELEPNQMTYSAAISACAAAEPWPWAVDTLRAMQEQNLEADSVVQTAILTACGFGAKWEECISIAAGMGERPRQITCNALMASLQRAAQWTQVLTVLSDMQSQEGRWKNCTIDAFSCSAAIAACGTGGHWQAAVKLFTQSRLQTTVLLNVAIVACGENFQWQQVLVLLGHFRASHFFPDTISYNSAITACQVCAQWREAEAILEEMTRQVNAIPDQITLNAFISACGDAQQWQRGISALLGQMHVLHGIEPGTVTCNAALAACQGQWRQCTAILDFGAAAGVNLDEVGYSATICAFDRSHSWHRASLLWQRMRQQGTKNLVAANSLLAACEKRCLWDSSLALLRRFDMDLLETDLVSVNSCTSCCEKSMFWWQALSVFQEARMQYDLISFNVMLRACMHADDWEAAVSLLAQMLSETLEPTVLSLAPALEALATWRIIESCCPLSDLWSLLEIIGASTHQGREPTE</sequence>
<comment type="caution">
    <text evidence="3">The sequence shown here is derived from an EMBL/GenBank/DDBJ whole genome shotgun (WGS) entry which is preliminary data.</text>
</comment>
<feature type="repeat" description="PPR" evidence="2">
    <location>
        <begin position="135"/>
        <end position="169"/>
    </location>
</feature>
<dbReference type="OrthoDB" id="185373at2759"/>
<dbReference type="EMBL" id="CAJNIZ010044352">
    <property type="protein sequence ID" value="CAE7685866.1"/>
    <property type="molecule type" value="Genomic_DNA"/>
</dbReference>
<name>A0A812WHW6_SYMPI</name>
<protein>
    <submittedName>
        <fullName evidence="3">EMB2654 protein</fullName>
    </submittedName>
</protein>
<dbReference type="Pfam" id="PF13812">
    <property type="entry name" value="PPR_3"/>
    <property type="match status" value="3"/>
</dbReference>
<dbReference type="PANTHER" id="PTHR47447:SF17">
    <property type="entry name" value="OS12G0638900 PROTEIN"/>
    <property type="match status" value="1"/>
</dbReference>
<evidence type="ECO:0000313" key="4">
    <source>
        <dbReference type="Proteomes" id="UP000649617"/>
    </source>
</evidence>
<feature type="repeat" description="PPR" evidence="2">
    <location>
        <begin position="550"/>
        <end position="584"/>
    </location>
</feature>
<dbReference type="AlphaFoldDB" id="A0A812WHW6"/>
<organism evidence="3 4">
    <name type="scientific">Symbiodinium pilosum</name>
    <name type="common">Dinoflagellate</name>
    <dbReference type="NCBI Taxonomy" id="2952"/>
    <lineage>
        <taxon>Eukaryota</taxon>
        <taxon>Sar</taxon>
        <taxon>Alveolata</taxon>
        <taxon>Dinophyceae</taxon>
        <taxon>Suessiales</taxon>
        <taxon>Symbiodiniaceae</taxon>
        <taxon>Symbiodinium</taxon>
    </lineage>
</organism>
<dbReference type="InterPro" id="IPR011990">
    <property type="entry name" value="TPR-like_helical_dom_sf"/>
</dbReference>
<dbReference type="Gene3D" id="1.25.40.10">
    <property type="entry name" value="Tetratricopeptide repeat domain"/>
    <property type="match status" value="4"/>
</dbReference>
<dbReference type="PANTHER" id="PTHR47447">
    <property type="entry name" value="OS03G0856100 PROTEIN"/>
    <property type="match status" value="1"/>
</dbReference>
<dbReference type="Proteomes" id="UP000649617">
    <property type="component" value="Unassembled WGS sequence"/>
</dbReference>
<evidence type="ECO:0000256" key="2">
    <source>
        <dbReference type="PROSITE-ProRule" id="PRU00708"/>
    </source>
</evidence>
<keyword evidence="4" id="KW-1185">Reference proteome</keyword>